<dbReference type="OrthoDB" id="5902829at2"/>
<dbReference type="GO" id="GO:0052689">
    <property type="term" value="F:carboxylic ester hydrolase activity"/>
    <property type="evidence" value="ECO:0007669"/>
    <property type="project" value="TreeGrafter"/>
</dbReference>
<sequence>MTVHGTWRHPARQGKPVPAVLLIAGSGPTDRDGNAPRLGGMDTLKTMAELLSVEGVASLRYDKLGSGKTGLGPYASKAADVGVGVFEREATAALSFLARRPGVDERRLTVIGHSEGALFALLLATKATTPVHSLGLLEPLSRRYLDVISAQVTAQIRAQLQAGLITKAQATEIEDAMAKAVASLRADGTVPADLPGGLSNLLSPANAKFLSEADRLNPPELAAGLKARTPVLLSCSDADIQVSCDDVEHLAAGLEKAPADTDLVRLTGVSHVLKEDPSRTTNRYGDPLPFSSRLTQALRAFVSRA</sequence>
<dbReference type="Gene3D" id="3.40.50.1820">
    <property type="entry name" value="alpha/beta hydrolase"/>
    <property type="match status" value="1"/>
</dbReference>
<dbReference type="AlphaFoldDB" id="A0A4R4MZ93"/>
<dbReference type="SUPFAM" id="SSF53474">
    <property type="entry name" value="alpha/beta-Hydrolases"/>
    <property type="match status" value="1"/>
</dbReference>
<dbReference type="Proteomes" id="UP000295157">
    <property type="component" value="Unassembled WGS sequence"/>
</dbReference>
<evidence type="ECO:0000313" key="1">
    <source>
        <dbReference type="EMBL" id="TDC01555.1"/>
    </source>
</evidence>
<keyword evidence="1" id="KW-0378">Hydrolase</keyword>
<keyword evidence="2" id="KW-1185">Reference proteome</keyword>
<dbReference type="PANTHER" id="PTHR43265">
    <property type="entry name" value="ESTERASE ESTD"/>
    <property type="match status" value="1"/>
</dbReference>
<dbReference type="InterPro" id="IPR053145">
    <property type="entry name" value="AB_hydrolase_Est10"/>
</dbReference>
<dbReference type="InterPro" id="IPR029058">
    <property type="entry name" value="AB_hydrolase_fold"/>
</dbReference>
<evidence type="ECO:0000313" key="2">
    <source>
        <dbReference type="Proteomes" id="UP000295157"/>
    </source>
</evidence>
<name>A0A4R4MZ93_9ACTN</name>
<comment type="caution">
    <text evidence="1">The sequence shown here is derived from an EMBL/GenBank/DDBJ whole genome shotgun (WGS) entry which is preliminary data.</text>
</comment>
<accession>A0A4R4MZ93</accession>
<proteinExistence type="predicted"/>
<protein>
    <submittedName>
        <fullName evidence="1">Alpha/beta fold hydrolase</fullName>
    </submittedName>
</protein>
<organism evidence="1 2">
    <name type="scientific">Nonomuraea longispora</name>
    <dbReference type="NCBI Taxonomy" id="1848320"/>
    <lineage>
        <taxon>Bacteria</taxon>
        <taxon>Bacillati</taxon>
        <taxon>Actinomycetota</taxon>
        <taxon>Actinomycetes</taxon>
        <taxon>Streptosporangiales</taxon>
        <taxon>Streptosporangiaceae</taxon>
        <taxon>Nonomuraea</taxon>
    </lineage>
</organism>
<dbReference type="PANTHER" id="PTHR43265:SF1">
    <property type="entry name" value="ESTERASE ESTD"/>
    <property type="match status" value="1"/>
</dbReference>
<reference evidence="1 2" key="1">
    <citation type="submission" date="2019-02" db="EMBL/GenBank/DDBJ databases">
        <title>Draft genome sequences of novel Actinobacteria.</title>
        <authorList>
            <person name="Sahin N."/>
            <person name="Ay H."/>
            <person name="Saygin H."/>
        </authorList>
    </citation>
    <scope>NUCLEOTIDE SEQUENCE [LARGE SCALE GENOMIC DNA]</scope>
    <source>
        <strain evidence="1 2">KC201</strain>
    </source>
</reference>
<gene>
    <name evidence="1" type="ORF">E1267_31630</name>
</gene>
<dbReference type="EMBL" id="SMJZ01000156">
    <property type="protein sequence ID" value="TDC01555.1"/>
    <property type="molecule type" value="Genomic_DNA"/>
</dbReference>